<feature type="domain" description="Survival protein SurE-like phosphatase/nucleotidase" evidence="8">
    <location>
        <begin position="9"/>
        <end position="191"/>
    </location>
</feature>
<keyword evidence="5 7" id="KW-0547">Nucleotide-binding</keyword>
<proteinExistence type="inferred from homology"/>
<dbReference type="GO" id="GO:0046872">
    <property type="term" value="F:metal ion binding"/>
    <property type="evidence" value="ECO:0007669"/>
    <property type="project" value="UniProtKB-UniRule"/>
</dbReference>
<feature type="binding site" evidence="7">
    <location>
        <position position="15"/>
    </location>
    <ligand>
        <name>a divalent metal cation</name>
        <dbReference type="ChEBI" id="CHEBI:60240"/>
    </ligand>
</feature>
<dbReference type="GO" id="GO:0000166">
    <property type="term" value="F:nucleotide binding"/>
    <property type="evidence" value="ECO:0007669"/>
    <property type="project" value="UniProtKB-KW"/>
</dbReference>
<dbReference type="NCBIfam" id="NF001490">
    <property type="entry name" value="PRK00346.1-4"/>
    <property type="match status" value="1"/>
</dbReference>
<keyword evidence="6 7" id="KW-0378">Hydrolase</keyword>
<dbReference type="RefSeq" id="WP_045163063.1">
    <property type="nucleotide sequence ID" value="NZ_JYHV01000029.1"/>
</dbReference>
<evidence type="ECO:0000259" key="8">
    <source>
        <dbReference type="Pfam" id="PF01975"/>
    </source>
</evidence>
<dbReference type="OrthoDB" id="9780815at2"/>
<dbReference type="InterPro" id="IPR036523">
    <property type="entry name" value="SurE-like_sf"/>
</dbReference>
<keyword evidence="3 7" id="KW-0963">Cytoplasm</keyword>
<dbReference type="GO" id="GO:0008253">
    <property type="term" value="F:5'-nucleotidase activity"/>
    <property type="evidence" value="ECO:0007669"/>
    <property type="project" value="UniProtKB-UniRule"/>
</dbReference>
<comment type="caution">
    <text evidence="9">The sequence shown here is derived from an EMBL/GenBank/DDBJ whole genome shotgun (WGS) entry which is preliminary data.</text>
</comment>
<dbReference type="GO" id="GO:0008254">
    <property type="term" value="F:3'-nucleotidase activity"/>
    <property type="evidence" value="ECO:0007669"/>
    <property type="project" value="TreeGrafter"/>
</dbReference>
<dbReference type="InterPro" id="IPR030048">
    <property type="entry name" value="SurE"/>
</dbReference>
<dbReference type="EMBL" id="JYHV01000029">
    <property type="protein sequence ID" value="KJH80437.1"/>
    <property type="molecule type" value="Genomic_DNA"/>
</dbReference>
<dbReference type="SUPFAM" id="SSF64167">
    <property type="entry name" value="SurE-like"/>
    <property type="match status" value="1"/>
</dbReference>
<comment type="cofactor">
    <cofactor evidence="7">
        <name>a divalent metal cation</name>
        <dbReference type="ChEBI" id="CHEBI:60240"/>
    </cofactor>
    <text evidence="7">Binds 1 divalent metal cation per subunit.</text>
</comment>
<evidence type="ECO:0000256" key="1">
    <source>
        <dbReference type="ARBA" id="ARBA00000815"/>
    </source>
</evidence>
<reference evidence="9 10" key="1">
    <citation type="submission" date="2015-02" db="EMBL/GenBank/DDBJ databases">
        <title>Draft genome sequence of Pseudomonas stutzeri NT0128 isolated from wheat (Triticum turgidum) rhizosphere.</title>
        <authorList>
            <person name="Tovi N."/>
            <person name="Frenk S."/>
            <person name="Hadar Y."/>
            <person name="Minz D."/>
        </authorList>
    </citation>
    <scope>NUCLEOTIDE SEQUENCE [LARGE SCALE GENOMIC DNA]</scope>
    <source>
        <strain evidence="9 10">NT0128</strain>
    </source>
</reference>
<feature type="binding site" evidence="7">
    <location>
        <position position="99"/>
    </location>
    <ligand>
        <name>a divalent metal cation</name>
        <dbReference type="ChEBI" id="CHEBI:60240"/>
    </ligand>
</feature>
<evidence type="ECO:0000256" key="7">
    <source>
        <dbReference type="HAMAP-Rule" id="MF_00060"/>
    </source>
</evidence>
<dbReference type="GO" id="GO:0004309">
    <property type="term" value="F:exopolyphosphatase activity"/>
    <property type="evidence" value="ECO:0007669"/>
    <property type="project" value="TreeGrafter"/>
</dbReference>
<dbReference type="Proteomes" id="UP000032487">
    <property type="component" value="Unassembled WGS sequence"/>
</dbReference>
<evidence type="ECO:0000256" key="3">
    <source>
        <dbReference type="ARBA" id="ARBA00022490"/>
    </source>
</evidence>
<evidence type="ECO:0000256" key="5">
    <source>
        <dbReference type="ARBA" id="ARBA00022741"/>
    </source>
</evidence>
<dbReference type="PANTHER" id="PTHR30457:SF12">
    <property type="entry name" value="5'_3'-NUCLEOTIDASE SURE"/>
    <property type="match status" value="1"/>
</dbReference>
<dbReference type="InterPro" id="IPR002828">
    <property type="entry name" value="SurE-like_Pase/nucleotidase"/>
</dbReference>
<dbReference type="NCBIfam" id="TIGR00087">
    <property type="entry name" value="surE"/>
    <property type="match status" value="1"/>
</dbReference>
<dbReference type="PATRIC" id="fig|316.101.peg.3819"/>
<comment type="similarity">
    <text evidence="2 7">Belongs to the SurE nucleotidase family.</text>
</comment>
<comment type="catalytic activity">
    <reaction evidence="1 7">
        <text>a ribonucleoside 5'-phosphate + H2O = a ribonucleoside + phosphate</text>
        <dbReference type="Rhea" id="RHEA:12484"/>
        <dbReference type="ChEBI" id="CHEBI:15377"/>
        <dbReference type="ChEBI" id="CHEBI:18254"/>
        <dbReference type="ChEBI" id="CHEBI:43474"/>
        <dbReference type="ChEBI" id="CHEBI:58043"/>
        <dbReference type="EC" id="3.1.3.5"/>
    </reaction>
</comment>
<dbReference type="Pfam" id="PF01975">
    <property type="entry name" value="SurE"/>
    <property type="match status" value="1"/>
</dbReference>
<dbReference type="AlphaFoldDB" id="A0A0D9AI70"/>
<gene>
    <name evidence="7" type="primary">surE</name>
    <name evidence="9" type="ORF">UF78_15265</name>
</gene>
<dbReference type="GO" id="GO:0005737">
    <property type="term" value="C:cytoplasm"/>
    <property type="evidence" value="ECO:0007669"/>
    <property type="project" value="UniProtKB-SubCell"/>
</dbReference>
<dbReference type="Gene3D" id="3.40.1210.10">
    <property type="entry name" value="Survival protein SurE-like phosphatase/nucleotidase"/>
    <property type="match status" value="1"/>
</dbReference>
<feature type="binding site" evidence="7">
    <location>
        <position position="14"/>
    </location>
    <ligand>
        <name>a divalent metal cation</name>
        <dbReference type="ChEBI" id="CHEBI:60240"/>
    </ligand>
</feature>
<feature type="binding site" evidence="7">
    <location>
        <position position="46"/>
    </location>
    <ligand>
        <name>a divalent metal cation</name>
        <dbReference type="ChEBI" id="CHEBI:60240"/>
    </ligand>
</feature>
<comment type="function">
    <text evidence="7">Nucleotidase that shows phosphatase activity on nucleoside 5'-monophosphates.</text>
</comment>
<dbReference type="HAMAP" id="MF_00060">
    <property type="entry name" value="SurE"/>
    <property type="match status" value="1"/>
</dbReference>
<evidence type="ECO:0000313" key="10">
    <source>
        <dbReference type="Proteomes" id="UP000032487"/>
    </source>
</evidence>
<evidence type="ECO:0000256" key="4">
    <source>
        <dbReference type="ARBA" id="ARBA00022723"/>
    </source>
</evidence>
<dbReference type="PANTHER" id="PTHR30457">
    <property type="entry name" value="5'-NUCLEOTIDASE SURE"/>
    <property type="match status" value="1"/>
</dbReference>
<evidence type="ECO:0000313" key="9">
    <source>
        <dbReference type="EMBL" id="KJH80437.1"/>
    </source>
</evidence>
<name>A0A0D9AI70_STUST</name>
<dbReference type="EC" id="3.1.3.5" evidence="7"/>
<evidence type="ECO:0000256" key="2">
    <source>
        <dbReference type="ARBA" id="ARBA00011062"/>
    </source>
</evidence>
<evidence type="ECO:0000256" key="6">
    <source>
        <dbReference type="ARBA" id="ARBA00022801"/>
    </source>
</evidence>
<keyword evidence="4 7" id="KW-0479">Metal-binding</keyword>
<sequence>MNGPLLRRVLLTNDDGIAAPGLALLERIAAQLAEEVWIVAPEHDQSGTGQGISVHSPLRVYHHGERRFAVSGTPSDCVMFAMAEWLQDSPPDLVLSGVNSGANIGDSVPYSGTLGAVLSADLLGLPAIGLSQAFLDRTLIDWSCVETYAATTIRALWARRDENGCCWNVNFPACSADAVSHLRLARQSRGSIARPRLQAGRDGRGLPYWWLGFEHSSAHLVDPELDVTALRDKRIAITPLRDTRGWLEWGEERAMAELALHSDSGVL</sequence>
<protein>
    <recommendedName>
        <fullName evidence="7">5'-nucleotidase SurE</fullName>
        <ecNumber evidence="7">3.1.3.5</ecNumber>
    </recommendedName>
    <alternativeName>
        <fullName evidence="7">Nucleoside 5'-monophosphate phosphohydrolase</fullName>
    </alternativeName>
</protein>
<organism evidence="9 10">
    <name type="scientific">Stutzerimonas stutzeri</name>
    <name type="common">Pseudomonas stutzeri</name>
    <dbReference type="NCBI Taxonomy" id="316"/>
    <lineage>
        <taxon>Bacteria</taxon>
        <taxon>Pseudomonadati</taxon>
        <taxon>Pseudomonadota</taxon>
        <taxon>Gammaproteobacteria</taxon>
        <taxon>Pseudomonadales</taxon>
        <taxon>Pseudomonadaceae</taxon>
        <taxon>Stutzerimonas</taxon>
    </lineage>
</organism>
<comment type="subcellular location">
    <subcellularLocation>
        <location evidence="7">Cytoplasm</location>
    </subcellularLocation>
</comment>
<accession>A0A0D9AI70</accession>